<dbReference type="OrthoDB" id="147476at2157"/>
<evidence type="ECO:0000313" key="3">
    <source>
        <dbReference type="Proteomes" id="UP000509346"/>
    </source>
</evidence>
<dbReference type="InterPro" id="IPR041049">
    <property type="entry name" value="DUF5615"/>
</dbReference>
<dbReference type="AlphaFoldDB" id="A0A7D5TVP4"/>
<name>A0A7D5TVP4_9EURY</name>
<accession>A0A7D5TVP4</accession>
<evidence type="ECO:0000259" key="1">
    <source>
        <dbReference type="Pfam" id="PF18480"/>
    </source>
</evidence>
<protein>
    <submittedName>
        <fullName evidence="2">DUF5615 family PIN-like protein</fullName>
    </submittedName>
</protein>
<dbReference type="GeneID" id="56085354"/>
<proteinExistence type="predicted"/>
<dbReference type="RefSeq" id="WP_179919267.1">
    <property type="nucleotide sequence ID" value="NZ_CP058909.1"/>
</dbReference>
<sequence>MSYRVLCDENVPERTAEHLDEFGIDAVHVSDRPGAGSADERVARFAQERNRLLLTNDDDFLDESAYPDVTVLYYPDNATDSHALAARVDELASLVPDPSDLGRSTFLTE</sequence>
<gene>
    <name evidence="2" type="ORF">HZS54_22155</name>
</gene>
<dbReference type="EMBL" id="CP058909">
    <property type="protein sequence ID" value="QLH84172.1"/>
    <property type="molecule type" value="Genomic_DNA"/>
</dbReference>
<dbReference type="KEGG" id="hpel:HZS54_22155"/>
<dbReference type="Pfam" id="PF18480">
    <property type="entry name" value="DUF5615"/>
    <property type="match status" value="1"/>
</dbReference>
<feature type="domain" description="DUF5615" evidence="1">
    <location>
        <begin position="4"/>
        <end position="91"/>
    </location>
</feature>
<organism evidence="2 3">
    <name type="scientific">Halosimplex pelagicum</name>
    <dbReference type="NCBI Taxonomy" id="869886"/>
    <lineage>
        <taxon>Archaea</taxon>
        <taxon>Methanobacteriati</taxon>
        <taxon>Methanobacteriota</taxon>
        <taxon>Stenosarchaea group</taxon>
        <taxon>Halobacteria</taxon>
        <taxon>Halobacteriales</taxon>
        <taxon>Haloarculaceae</taxon>
        <taxon>Halosimplex</taxon>
    </lineage>
</organism>
<keyword evidence="3" id="KW-1185">Reference proteome</keyword>
<reference evidence="2 3" key="1">
    <citation type="submission" date="2020-07" db="EMBL/GenBank/DDBJ databases">
        <title>Halosimplex litoreum sp. nov. and Halosimplex rubrum sp. nov., isolated from different salt environments.</title>
        <authorList>
            <person name="Cui H."/>
        </authorList>
    </citation>
    <scope>NUCLEOTIDE SEQUENCE [LARGE SCALE GENOMIC DNA]</scope>
    <source>
        <strain evidence="2 3">R2</strain>
    </source>
</reference>
<evidence type="ECO:0000313" key="2">
    <source>
        <dbReference type="EMBL" id="QLH84172.1"/>
    </source>
</evidence>
<dbReference type="Proteomes" id="UP000509346">
    <property type="component" value="Chromosome"/>
</dbReference>